<accession>A0ABS7TY01</accession>
<protein>
    <submittedName>
        <fullName evidence="2">Uncharacterized protein</fullName>
    </submittedName>
</protein>
<feature type="region of interest" description="Disordered" evidence="1">
    <location>
        <begin position="1"/>
        <end position="26"/>
    </location>
</feature>
<sequence length="83" mass="8335">MSSAAPCSAVPSATSPGAPAPPAPDALASARSSLLAAYGALLDQIRDLARGDRSDRVAQLAEAAAALVEGEFARRLVFDTGPE</sequence>
<keyword evidence="3" id="KW-1185">Reference proteome</keyword>
<gene>
    <name evidence="2" type="ORF">K7C98_27960</name>
</gene>
<dbReference type="EMBL" id="JAIRAU010000039">
    <property type="protein sequence ID" value="MBZ5713088.1"/>
    <property type="molecule type" value="Genomic_DNA"/>
</dbReference>
<evidence type="ECO:0000256" key="1">
    <source>
        <dbReference type="SAM" id="MobiDB-lite"/>
    </source>
</evidence>
<feature type="compositionally biased region" description="Low complexity" evidence="1">
    <location>
        <begin position="1"/>
        <end position="17"/>
    </location>
</feature>
<evidence type="ECO:0000313" key="2">
    <source>
        <dbReference type="EMBL" id="MBZ5713088.1"/>
    </source>
</evidence>
<comment type="caution">
    <text evidence="2">The sequence shown here is derived from an EMBL/GenBank/DDBJ whole genome shotgun (WGS) entry which is preliminary data.</text>
</comment>
<reference evidence="2" key="1">
    <citation type="submission" date="2021-08" db="EMBL/GenBank/DDBJ databases">
        <authorList>
            <person name="Stevens D.C."/>
        </authorList>
    </citation>
    <scope>NUCLEOTIDE SEQUENCE</scope>
    <source>
        <strain evidence="2">DSM 53165</strain>
    </source>
</reference>
<dbReference type="RefSeq" id="WP_224194834.1">
    <property type="nucleotide sequence ID" value="NZ_JAIRAU010000039.1"/>
</dbReference>
<evidence type="ECO:0000313" key="3">
    <source>
        <dbReference type="Proteomes" id="UP001139031"/>
    </source>
</evidence>
<name>A0ABS7TY01_9BACT</name>
<dbReference type="Proteomes" id="UP001139031">
    <property type="component" value="Unassembled WGS sequence"/>
</dbReference>
<organism evidence="2 3">
    <name type="scientific">Nannocystis pusilla</name>
    <dbReference type="NCBI Taxonomy" id="889268"/>
    <lineage>
        <taxon>Bacteria</taxon>
        <taxon>Pseudomonadati</taxon>
        <taxon>Myxococcota</taxon>
        <taxon>Polyangia</taxon>
        <taxon>Nannocystales</taxon>
        <taxon>Nannocystaceae</taxon>
        <taxon>Nannocystis</taxon>
    </lineage>
</organism>
<proteinExistence type="predicted"/>